<keyword evidence="2" id="KW-0472">Membrane</keyword>
<feature type="compositionally biased region" description="Polar residues" evidence="1">
    <location>
        <begin position="244"/>
        <end position="253"/>
    </location>
</feature>
<organism evidence="3 4">
    <name type="scientific">Williamsia limnetica</name>
    <dbReference type="NCBI Taxonomy" id="882452"/>
    <lineage>
        <taxon>Bacteria</taxon>
        <taxon>Bacillati</taxon>
        <taxon>Actinomycetota</taxon>
        <taxon>Actinomycetes</taxon>
        <taxon>Mycobacteriales</taxon>
        <taxon>Nocardiaceae</taxon>
        <taxon>Williamsia</taxon>
    </lineage>
</organism>
<feature type="compositionally biased region" description="Basic and acidic residues" evidence="1">
    <location>
        <begin position="170"/>
        <end position="183"/>
    </location>
</feature>
<name>A0A318RG29_WILLI</name>
<dbReference type="EMBL" id="QJSP01000009">
    <property type="protein sequence ID" value="PYE15792.1"/>
    <property type="molecule type" value="Genomic_DNA"/>
</dbReference>
<dbReference type="Proteomes" id="UP000247591">
    <property type="component" value="Unassembled WGS sequence"/>
</dbReference>
<evidence type="ECO:0008006" key="5">
    <source>
        <dbReference type="Google" id="ProtNLM"/>
    </source>
</evidence>
<accession>A0A318RG29</accession>
<proteinExistence type="predicted"/>
<keyword evidence="4" id="KW-1185">Reference proteome</keyword>
<feature type="transmembrane region" description="Helical" evidence="2">
    <location>
        <begin position="86"/>
        <end position="106"/>
    </location>
</feature>
<evidence type="ECO:0000313" key="3">
    <source>
        <dbReference type="EMBL" id="PYE15792.1"/>
    </source>
</evidence>
<dbReference type="AlphaFoldDB" id="A0A318RG29"/>
<sequence length="282" mass="29121">MTITDDQASTRERRAPAARNADGTRVRSAAAQRALDKRRKRLGGETVAARSARGARVRPAPIVDKQANQRSFVGVALTPLRAAMRVPFVVVVVVLLLAGLALTLWLSTKSAQDSYQLGVAREQNEQLSDRRDALKKAYESGDSAPELSDKAGALGMIPATDVPRLVIGPDGKETVVGEIKPADGPKAPSMNDAPAPSPRTPAAGNRTSTPVPGVQGTPIGPDTGTEATTTEPALPTTPGEQIPPGQSTPNGQTPANPAAPPNFSNVLPSTGGAPGSNSGQTR</sequence>
<feature type="region of interest" description="Disordered" evidence="1">
    <location>
        <begin position="163"/>
        <end position="282"/>
    </location>
</feature>
<gene>
    <name evidence="3" type="ORF">DFR67_10920</name>
</gene>
<reference evidence="3 4" key="1">
    <citation type="submission" date="2018-06" db="EMBL/GenBank/DDBJ databases">
        <title>Genomic Encyclopedia of Type Strains, Phase IV (KMG-IV): sequencing the most valuable type-strain genomes for metagenomic binning, comparative biology and taxonomic classification.</title>
        <authorList>
            <person name="Goeker M."/>
        </authorList>
    </citation>
    <scope>NUCLEOTIDE SEQUENCE [LARGE SCALE GENOMIC DNA]</scope>
    <source>
        <strain evidence="3 4">DSM 45521</strain>
    </source>
</reference>
<evidence type="ECO:0000256" key="2">
    <source>
        <dbReference type="SAM" id="Phobius"/>
    </source>
</evidence>
<feature type="region of interest" description="Disordered" evidence="1">
    <location>
        <begin position="121"/>
        <end position="149"/>
    </location>
</feature>
<feature type="compositionally biased region" description="Low complexity" evidence="1">
    <location>
        <begin position="223"/>
        <end position="240"/>
    </location>
</feature>
<keyword evidence="2" id="KW-0812">Transmembrane</keyword>
<feature type="region of interest" description="Disordered" evidence="1">
    <location>
        <begin position="1"/>
        <end position="50"/>
    </location>
</feature>
<dbReference type="OrthoDB" id="4555900at2"/>
<feature type="compositionally biased region" description="Basic and acidic residues" evidence="1">
    <location>
        <begin position="122"/>
        <end position="139"/>
    </location>
</feature>
<protein>
    <recommendedName>
        <fullName evidence="5">Cell division protein FtsB</fullName>
    </recommendedName>
</protein>
<dbReference type="RefSeq" id="WP_110470457.1">
    <property type="nucleotide sequence ID" value="NZ_QJSP01000009.1"/>
</dbReference>
<evidence type="ECO:0000256" key="1">
    <source>
        <dbReference type="SAM" id="MobiDB-lite"/>
    </source>
</evidence>
<comment type="caution">
    <text evidence="3">The sequence shown here is derived from an EMBL/GenBank/DDBJ whole genome shotgun (WGS) entry which is preliminary data.</text>
</comment>
<evidence type="ECO:0000313" key="4">
    <source>
        <dbReference type="Proteomes" id="UP000247591"/>
    </source>
</evidence>
<keyword evidence="2" id="KW-1133">Transmembrane helix</keyword>